<feature type="region of interest" description="Disordered" evidence="1">
    <location>
        <begin position="19"/>
        <end position="41"/>
    </location>
</feature>
<feature type="region of interest" description="Disordered" evidence="1">
    <location>
        <begin position="130"/>
        <end position="167"/>
    </location>
</feature>
<dbReference type="AlphaFoldDB" id="A0A0D2MD98"/>
<feature type="compositionally biased region" description="Polar residues" evidence="1">
    <location>
        <begin position="25"/>
        <end position="36"/>
    </location>
</feature>
<organism evidence="2 3">
    <name type="scientific">Hypholoma sublateritium (strain FD-334 SS-4)</name>
    <dbReference type="NCBI Taxonomy" id="945553"/>
    <lineage>
        <taxon>Eukaryota</taxon>
        <taxon>Fungi</taxon>
        <taxon>Dikarya</taxon>
        <taxon>Basidiomycota</taxon>
        <taxon>Agaricomycotina</taxon>
        <taxon>Agaricomycetes</taxon>
        <taxon>Agaricomycetidae</taxon>
        <taxon>Agaricales</taxon>
        <taxon>Agaricineae</taxon>
        <taxon>Strophariaceae</taxon>
        <taxon>Hypholoma</taxon>
    </lineage>
</organism>
<reference evidence="3" key="1">
    <citation type="submission" date="2014-04" db="EMBL/GenBank/DDBJ databases">
        <title>Evolutionary Origins and Diversification of the Mycorrhizal Mutualists.</title>
        <authorList>
            <consortium name="DOE Joint Genome Institute"/>
            <consortium name="Mycorrhizal Genomics Consortium"/>
            <person name="Kohler A."/>
            <person name="Kuo A."/>
            <person name="Nagy L.G."/>
            <person name="Floudas D."/>
            <person name="Copeland A."/>
            <person name="Barry K.W."/>
            <person name="Cichocki N."/>
            <person name="Veneault-Fourrey C."/>
            <person name="LaButti K."/>
            <person name="Lindquist E.A."/>
            <person name="Lipzen A."/>
            <person name="Lundell T."/>
            <person name="Morin E."/>
            <person name="Murat C."/>
            <person name="Riley R."/>
            <person name="Ohm R."/>
            <person name="Sun H."/>
            <person name="Tunlid A."/>
            <person name="Henrissat B."/>
            <person name="Grigoriev I.V."/>
            <person name="Hibbett D.S."/>
            <person name="Martin F."/>
        </authorList>
    </citation>
    <scope>NUCLEOTIDE SEQUENCE [LARGE SCALE GENOMIC DNA]</scope>
    <source>
        <strain evidence="3">FD-334 SS-4</strain>
    </source>
</reference>
<feature type="compositionally biased region" description="Basic and acidic residues" evidence="1">
    <location>
        <begin position="133"/>
        <end position="143"/>
    </location>
</feature>
<proteinExistence type="predicted"/>
<keyword evidence="3" id="KW-1185">Reference proteome</keyword>
<accession>A0A0D2MD98</accession>
<evidence type="ECO:0000256" key="1">
    <source>
        <dbReference type="SAM" id="MobiDB-lite"/>
    </source>
</evidence>
<evidence type="ECO:0000313" key="3">
    <source>
        <dbReference type="Proteomes" id="UP000054270"/>
    </source>
</evidence>
<gene>
    <name evidence="2" type="ORF">HYPSUDRAFT_202866</name>
</gene>
<dbReference type="Proteomes" id="UP000054270">
    <property type="component" value="Unassembled WGS sequence"/>
</dbReference>
<name>A0A0D2MD98_HYPSF</name>
<evidence type="ECO:0000313" key="2">
    <source>
        <dbReference type="EMBL" id="KJA21508.1"/>
    </source>
</evidence>
<sequence length="167" mass="18179">MSLLRVDRNVATRRLTRLMRRPVTDPSNSRKNSTPATHRYCSPRHTRLTHASSVLAAALRPACTSEPASAAAAPYTPPSYATPTHDAAASRIHAAAQRACLRFRARAALDTVHFVAQRARIAQHIGPLTFDTAPHRVSPDRAAPHRAGSLPSARTQVTRPPIPIPLR</sequence>
<dbReference type="EMBL" id="KN817557">
    <property type="protein sequence ID" value="KJA21508.1"/>
    <property type="molecule type" value="Genomic_DNA"/>
</dbReference>
<protein>
    <submittedName>
        <fullName evidence="2">Uncharacterized protein</fullName>
    </submittedName>
</protein>